<name>A0A1I7J4N3_9BURK</name>
<dbReference type="Proteomes" id="UP000199391">
    <property type="component" value="Unassembled WGS sequence"/>
</dbReference>
<dbReference type="STRING" id="1035707.SAMN05216552_101052"/>
<reference evidence="3" key="1">
    <citation type="submission" date="2016-10" db="EMBL/GenBank/DDBJ databases">
        <authorList>
            <person name="Varghese N."/>
            <person name="Submissions S."/>
        </authorList>
    </citation>
    <scope>NUCLEOTIDE SEQUENCE [LARGE SCALE GENOMIC DNA]</scope>
    <source>
        <strain evidence="3">CGMCC 1.11014</strain>
    </source>
</reference>
<evidence type="ECO:0000256" key="1">
    <source>
        <dbReference type="SAM" id="Phobius"/>
    </source>
</evidence>
<accession>A0A1I7J4N3</accession>
<keyword evidence="1" id="KW-1133">Transmembrane helix</keyword>
<evidence type="ECO:0000313" key="2">
    <source>
        <dbReference type="EMBL" id="SFU80130.1"/>
    </source>
</evidence>
<feature type="transmembrane region" description="Helical" evidence="1">
    <location>
        <begin position="38"/>
        <end position="61"/>
    </location>
</feature>
<dbReference type="RefSeq" id="WP_093555898.1">
    <property type="nucleotide sequence ID" value="NZ_FPBO01000010.1"/>
</dbReference>
<keyword evidence="1" id="KW-0812">Transmembrane</keyword>
<sequence length="72" mass="7507">MGKVFWAWTILAGLLLARMGYNEIYAPETQSPEITATLLLTGGLLIGLLGATGLVGLLGWIPGPAARLGAKK</sequence>
<keyword evidence="1" id="KW-0472">Membrane</keyword>
<dbReference type="AlphaFoldDB" id="A0A1I7J4N3"/>
<gene>
    <name evidence="2" type="ORF">SAMN05216552_101052</name>
</gene>
<dbReference type="EMBL" id="FPBO01000010">
    <property type="protein sequence ID" value="SFU80130.1"/>
    <property type="molecule type" value="Genomic_DNA"/>
</dbReference>
<protein>
    <submittedName>
        <fullName evidence="2">Uncharacterized protein</fullName>
    </submittedName>
</protein>
<proteinExistence type="predicted"/>
<organism evidence="2 3">
    <name type="scientific">Pseudoduganella namucuonensis</name>
    <dbReference type="NCBI Taxonomy" id="1035707"/>
    <lineage>
        <taxon>Bacteria</taxon>
        <taxon>Pseudomonadati</taxon>
        <taxon>Pseudomonadota</taxon>
        <taxon>Betaproteobacteria</taxon>
        <taxon>Burkholderiales</taxon>
        <taxon>Oxalobacteraceae</taxon>
        <taxon>Telluria group</taxon>
        <taxon>Pseudoduganella</taxon>
    </lineage>
</organism>
<keyword evidence="3" id="KW-1185">Reference proteome</keyword>
<evidence type="ECO:0000313" key="3">
    <source>
        <dbReference type="Proteomes" id="UP000199391"/>
    </source>
</evidence>
<dbReference type="OrthoDB" id="8781943at2"/>